<evidence type="ECO:0000313" key="2">
    <source>
        <dbReference type="EMBL" id="MBM0107795.1"/>
    </source>
</evidence>
<sequence>MKTAAVFCSGLVLSALACAQASAEPVRVRLTARVLSVTDPGAVLHGDIVPGQRLTGTYVYNTNTPDQFAHEPDYGMYVPYANEARVRFASGGIVFESVQPTQGISIEIDSHEDWSGFFRFQSFENQPLPSGVGVDEISVQFDGVGTVTETDALPSVAPDLAGYSMKAVTIRGSGFELHAEIEVAELIGAGALAVSPASGDFLPQQHFDAAMTLPRNTSAASAQAVANGVVLPLGYPGTCQQLAPNSAGKRSLLCPNAETVLSQAAGAPIEWTVVLTNGTTLTQTVNWVLTQ</sequence>
<dbReference type="RefSeq" id="WP_203169910.1">
    <property type="nucleotide sequence ID" value="NZ_JAEVLS010000006.1"/>
</dbReference>
<evidence type="ECO:0000256" key="1">
    <source>
        <dbReference type="SAM" id="SignalP"/>
    </source>
</evidence>
<feature type="signal peptide" evidence="1">
    <location>
        <begin position="1"/>
        <end position="23"/>
    </location>
</feature>
<comment type="caution">
    <text evidence="2">The sequence shown here is derived from an EMBL/GenBank/DDBJ whole genome shotgun (WGS) entry which is preliminary data.</text>
</comment>
<evidence type="ECO:0000313" key="3">
    <source>
        <dbReference type="Proteomes" id="UP000661077"/>
    </source>
</evidence>
<organism evidence="2 3">
    <name type="scientific">Steroidobacter gossypii</name>
    <dbReference type="NCBI Taxonomy" id="2805490"/>
    <lineage>
        <taxon>Bacteria</taxon>
        <taxon>Pseudomonadati</taxon>
        <taxon>Pseudomonadota</taxon>
        <taxon>Gammaproteobacteria</taxon>
        <taxon>Steroidobacterales</taxon>
        <taxon>Steroidobacteraceae</taxon>
        <taxon>Steroidobacter</taxon>
    </lineage>
</organism>
<keyword evidence="1" id="KW-0732">Signal</keyword>
<dbReference type="Proteomes" id="UP000661077">
    <property type="component" value="Unassembled WGS sequence"/>
</dbReference>
<gene>
    <name evidence="2" type="ORF">JM946_23925</name>
</gene>
<protein>
    <recommendedName>
        <fullName evidence="4">Secreted protein</fullName>
    </recommendedName>
</protein>
<evidence type="ECO:0008006" key="4">
    <source>
        <dbReference type="Google" id="ProtNLM"/>
    </source>
</evidence>
<dbReference type="EMBL" id="JAEVLS010000006">
    <property type="protein sequence ID" value="MBM0107795.1"/>
    <property type="molecule type" value="Genomic_DNA"/>
</dbReference>
<reference evidence="2 3" key="1">
    <citation type="journal article" date="2021" name="Int. J. Syst. Evol. Microbiol.">
        <title>Steroidobacter gossypii sp. nov., isolated from soil of cotton cropping field.</title>
        <authorList>
            <person name="Huang R."/>
            <person name="Yang S."/>
            <person name="Zhen C."/>
            <person name="Liu W."/>
        </authorList>
    </citation>
    <scope>NUCLEOTIDE SEQUENCE [LARGE SCALE GENOMIC DNA]</scope>
    <source>
        <strain evidence="2 3">S1-65</strain>
    </source>
</reference>
<dbReference type="PROSITE" id="PS51257">
    <property type="entry name" value="PROKAR_LIPOPROTEIN"/>
    <property type="match status" value="1"/>
</dbReference>
<feature type="chain" id="PRO_5045322939" description="Secreted protein" evidence="1">
    <location>
        <begin position="24"/>
        <end position="291"/>
    </location>
</feature>
<accession>A0ABS1X3J4</accession>
<name>A0ABS1X3J4_9GAMM</name>
<keyword evidence="3" id="KW-1185">Reference proteome</keyword>
<proteinExistence type="predicted"/>